<keyword evidence="1" id="KW-1133">Transmembrane helix</keyword>
<gene>
    <name evidence="2" type="ordered locus">Metho_1226</name>
</gene>
<feature type="transmembrane region" description="Helical" evidence="1">
    <location>
        <begin position="52"/>
        <end position="75"/>
    </location>
</feature>
<evidence type="ECO:0000313" key="3">
    <source>
        <dbReference type="Proteomes" id="UP000010866"/>
    </source>
</evidence>
<evidence type="ECO:0000256" key="1">
    <source>
        <dbReference type="SAM" id="Phobius"/>
    </source>
</evidence>
<name>L0KWE3_METHD</name>
<accession>L0KWE3</accession>
<dbReference type="AlphaFoldDB" id="L0KWE3"/>
<dbReference type="Proteomes" id="UP000010866">
    <property type="component" value="Chromosome"/>
</dbReference>
<keyword evidence="3" id="KW-1185">Reference proteome</keyword>
<dbReference type="EMBL" id="CP003362">
    <property type="protein sequence ID" value="AGB49456.1"/>
    <property type="molecule type" value="Genomic_DNA"/>
</dbReference>
<dbReference type="STRING" id="867904.Metho_1226"/>
<proteinExistence type="predicted"/>
<keyword evidence="1" id="KW-0812">Transmembrane</keyword>
<evidence type="ECO:0000313" key="2">
    <source>
        <dbReference type="EMBL" id="AGB49456.1"/>
    </source>
</evidence>
<sequence length="79" mass="9048">MNQPVTHAECQARMEILEQKMHTCMKEDKTDFKDTITDVEEWVGKLESKMDYMIYGLLFLALEGFVGLIITIFTLSGGI</sequence>
<dbReference type="GeneID" id="14407035"/>
<dbReference type="HOGENOM" id="CLU_2597729_0_0_2"/>
<organism evidence="2 3">
    <name type="scientific">Methanomethylovorans hollandica (strain DSM 15978 / NBRC 107637 / DMS1)</name>
    <dbReference type="NCBI Taxonomy" id="867904"/>
    <lineage>
        <taxon>Archaea</taxon>
        <taxon>Methanobacteriati</taxon>
        <taxon>Methanobacteriota</taxon>
        <taxon>Stenosarchaea group</taxon>
        <taxon>Methanomicrobia</taxon>
        <taxon>Methanosarcinales</taxon>
        <taxon>Methanosarcinaceae</taxon>
        <taxon>Methanomethylovorans</taxon>
    </lineage>
</organism>
<protein>
    <submittedName>
        <fullName evidence="2">Uncharacterized protein</fullName>
    </submittedName>
</protein>
<dbReference type="RefSeq" id="WP_015324622.1">
    <property type="nucleotide sequence ID" value="NC_019977.1"/>
</dbReference>
<reference evidence="3" key="1">
    <citation type="submission" date="2012-02" db="EMBL/GenBank/DDBJ databases">
        <title>Complete sequence of chromosome of Methanomethylovorans hollandica DSM 15978.</title>
        <authorList>
            <person name="Lucas S."/>
            <person name="Copeland A."/>
            <person name="Lapidus A."/>
            <person name="Glavina del Rio T."/>
            <person name="Dalin E."/>
            <person name="Tice H."/>
            <person name="Bruce D."/>
            <person name="Goodwin L."/>
            <person name="Pitluck S."/>
            <person name="Peters L."/>
            <person name="Mikhailova N."/>
            <person name="Held B."/>
            <person name="Kyrpides N."/>
            <person name="Mavromatis K."/>
            <person name="Ivanova N."/>
            <person name="Brettin T."/>
            <person name="Detter J.C."/>
            <person name="Han C."/>
            <person name="Larimer F."/>
            <person name="Land M."/>
            <person name="Hauser L."/>
            <person name="Markowitz V."/>
            <person name="Cheng J.-F."/>
            <person name="Hugenholtz P."/>
            <person name="Woyke T."/>
            <person name="Wu D."/>
            <person name="Spring S."/>
            <person name="Schroeder M."/>
            <person name="Brambilla E."/>
            <person name="Klenk H.-P."/>
            <person name="Eisen J.A."/>
        </authorList>
    </citation>
    <scope>NUCLEOTIDE SEQUENCE [LARGE SCALE GENOMIC DNA]</scope>
    <source>
        <strain evidence="3">DSM 15978 / NBRC 107637 / DMS1</strain>
    </source>
</reference>
<dbReference type="KEGG" id="mhz:Metho_1226"/>
<keyword evidence="1" id="KW-0472">Membrane</keyword>